<protein>
    <submittedName>
        <fullName evidence="1">Uncharacterized protein</fullName>
    </submittedName>
</protein>
<sequence>MTEKELVAKLKDSLKKWVDDLKLDVEIEKRAELELPLTEKQKCETEKSFNEDFERHNKMAVRIEEATKFKELTSIVRDMNWDAQAWIEFVFENAFQSKIEIGDLSRFDT</sequence>
<evidence type="ECO:0000313" key="1">
    <source>
        <dbReference type="EMBL" id="GAI84308.1"/>
    </source>
</evidence>
<name>X1RUG1_9ZZZZ</name>
<accession>X1RUG1</accession>
<gene>
    <name evidence="1" type="ORF">S12H4_23446</name>
</gene>
<proteinExistence type="predicted"/>
<organism evidence="1">
    <name type="scientific">marine sediment metagenome</name>
    <dbReference type="NCBI Taxonomy" id="412755"/>
    <lineage>
        <taxon>unclassified sequences</taxon>
        <taxon>metagenomes</taxon>
        <taxon>ecological metagenomes</taxon>
    </lineage>
</organism>
<dbReference type="AlphaFoldDB" id="X1RUG1"/>
<reference evidence="1" key="1">
    <citation type="journal article" date="2014" name="Front. Microbiol.">
        <title>High frequency of phylogenetically diverse reductive dehalogenase-homologous genes in deep subseafloor sedimentary metagenomes.</title>
        <authorList>
            <person name="Kawai M."/>
            <person name="Futagami T."/>
            <person name="Toyoda A."/>
            <person name="Takaki Y."/>
            <person name="Nishi S."/>
            <person name="Hori S."/>
            <person name="Arai W."/>
            <person name="Tsubouchi T."/>
            <person name="Morono Y."/>
            <person name="Uchiyama I."/>
            <person name="Ito T."/>
            <person name="Fujiyama A."/>
            <person name="Inagaki F."/>
            <person name="Takami H."/>
        </authorList>
    </citation>
    <scope>NUCLEOTIDE SEQUENCE</scope>
    <source>
        <strain evidence="1">Expedition CK06-06</strain>
    </source>
</reference>
<dbReference type="EMBL" id="BARW01012456">
    <property type="protein sequence ID" value="GAI84308.1"/>
    <property type="molecule type" value="Genomic_DNA"/>
</dbReference>
<comment type="caution">
    <text evidence="1">The sequence shown here is derived from an EMBL/GenBank/DDBJ whole genome shotgun (WGS) entry which is preliminary data.</text>
</comment>